<name>A0A7G3B9X5_LUTLO</name>
<protein>
    <submittedName>
        <fullName evidence="2">Uncharacterized protein</fullName>
    </submittedName>
</protein>
<organism evidence="2">
    <name type="scientific">Lutzomyia longipalpis</name>
    <name type="common">Sand fly</name>
    <dbReference type="NCBI Taxonomy" id="7200"/>
    <lineage>
        <taxon>Eukaryota</taxon>
        <taxon>Metazoa</taxon>
        <taxon>Ecdysozoa</taxon>
        <taxon>Arthropoda</taxon>
        <taxon>Hexapoda</taxon>
        <taxon>Insecta</taxon>
        <taxon>Pterygota</taxon>
        <taxon>Neoptera</taxon>
        <taxon>Endopterygota</taxon>
        <taxon>Diptera</taxon>
        <taxon>Nematocera</taxon>
        <taxon>Psychodoidea</taxon>
        <taxon>Psychodidae</taxon>
        <taxon>Lutzomyia</taxon>
        <taxon>Lutzomyia</taxon>
    </lineage>
</organism>
<feature type="transmembrane region" description="Helical" evidence="1">
    <location>
        <begin position="70"/>
        <end position="89"/>
    </location>
</feature>
<evidence type="ECO:0000313" key="2">
    <source>
        <dbReference type="EMBL" id="MBC1180576.1"/>
    </source>
</evidence>
<keyword evidence="1" id="KW-0472">Membrane</keyword>
<sequence>MESLSANCLFFLISWQNTFFLIFFLLFLLCELAELHFGGTFFLLYILNILILLSFFCIKLGKNSRNVQAFADFSSWLNLNIFINFFFTFNISGLR</sequence>
<keyword evidence="1" id="KW-0812">Transmembrane</keyword>
<evidence type="ECO:0000256" key="1">
    <source>
        <dbReference type="SAM" id="Phobius"/>
    </source>
</evidence>
<keyword evidence="1" id="KW-1133">Transmembrane helix</keyword>
<reference evidence="2" key="1">
    <citation type="journal article" date="2020" name="BMC">
        <title>Leishmania infection induces a limited differential gene expression in the sand fly midgut.</title>
        <authorList>
            <person name="Coutinho-Abreu I.V."/>
            <person name="Serafim T.D."/>
            <person name="Meneses C."/>
            <person name="Kamhawi S."/>
            <person name="Oliveira F."/>
            <person name="Valenzuela J.G."/>
        </authorList>
    </citation>
    <scope>NUCLEOTIDE SEQUENCE</scope>
    <source>
        <strain evidence="2">Jacobina</strain>
        <tissue evidence="2">Midgut</tissue>
    </source>
</reference>
<dbReference type="EMBL" id="GITU01011873">
    <property type="protein sequence ID" value="MBC1180576.1"/>
    <property type="molecule type" value="Transcribed_RNA"/>
</dbReference>
<feature type="transmembrane region" description="Helical" evidence="1">
    <location>
        <begin position="7"/>
        <end position="29"/>
    </location>
</feature>
<dbReference type="AlphaFoldDB" id="A0A7G3B9X5"/>
<accession>A0A7G3B9X5</accession>
<feature type="transmembrane region" description="Helical" evidence="1">
    <location>
        <begin position="35"/>
        <end position="58"/>
    </location>
</feature>
<proteinExistence type="predicted"/>